<dbReference type="Proteomes" id="UP000760480">
    <property type="component" value="Unassembled WGS sequence"/>
</dbReference>
<comment type="similarity">
    <text evidence="1">Belongs to the transglycosylase Slt family.</text>
</comment>
<feature type="chain" id="PRO_5045932509" evidence="2">
    <location>
        <begin position="33"/>
        <end position="222"/>
    </location>
</feature>
<dbReference type="CDD" id="cd00254">
    <property type="entry name" value="LT-like"/>
    <property type="match status" value="1"/>
</dbReference>
<dbReference type="InterPro" id="IPR023346">
    <property type="entry name" value="Lysozyme-like_dom_sf"/>
</dbReference>
<dbReference type="Pfam" id="PF01464">
    <property type="entry name" value="SLT"/>
    <property type="match status" value="1"/>
</dbReference>
<evidence type="ECO:0000256" key="2">
    <source>
        <dbReference type="SAM" id="SignalP"/>
    </source>
</evidence>
<sequence length="222" mass="24358">MEFTECVKERLTLTLKSGLLCAAFLVPVAALAQSPETIRGEEPNPIIAAINSDFGADFGADADADADAVELKPADQRKVTSLSNHIQSKYRVPEARAQRIVREAIRNGKRHDVDPELILAVIAVESTFKERAVSRVGARGLMQVMPGSHKGKIRKIGGTRELFDPAKNIHTGSQILVEYLEDHSGDLRRALLNYNGSLGTRSSFPDKVIRIYRGLQRVTVEG</sequence>
<evidence type="ECO:0000313" key="4">
    <source>
        <dbReference type="EMBL" id="NMQ20164.1"/>
    </source>
</evidence>
<name>A0ABX1TNM7_9GAMM</name>
<dbReference type="PANTHER" id="PTHR37423">
    <property type="entry name" value="SOLUBLE LYTIC MUREIN TRANSGLYCOSYLASE-RELATED"/>
    <property type="match status" value="1"/>
</dbReference>
<protein>
    <submittedName>
        <fullName evidence="4">Lytic transglycosylase domain-containing protein</fullName>
    </submittedName>
</protein>
<reference evidence="4 5" key="1">
    <citation type="submission" date="2019-03" db="EMBL/GenBank/DDBJ databases">
        <title>Metabolic reconstructions from genomes of highly enriched 'Candidatus Accumulibacter' and 'Candidatus Competibacter' bioreactor populations.</title>
        <authorList>
            <person name="Annavajhala M.K."/>
            <person name="Welles L."/>
            <person name="Abbas B."/>
            <person name="Sorokin D."/>
            <person name="Park H."/>
            <person name="Van Loosdrecht M."/>
            <person name="Chandran K."/>
        </authorList>
    </citation>
    <scope>NUCLEOTIDE SEQUENCE [LARGE SCALE GENOMIC DNA]</scope>
    <source>
        <strain evidence="4 5">SBR_G</strain>
    </source>
</reference>
<feature type="domain" description="Transglycosylase SLT" evidence="3">
    <location>
        <begin position="106"/>
        <end position="200"/>
    </location>
</feature>
<dbReference type="PANTHER" id="PTHR37423:SF2">
    <property type="entry name" value="MEMBRANE-BOUND LYTIC MUREIN TRANSGLYCOSYLASE C"/>
    <property type="match status" value="1"/>
</dbReference>
<keyword evidence="2" id="KW-0732">Signal</keyword>
<comment type="caution">
    <text evidence="4">The sequence shown here is derived from an EMBL/GenBank/DDBJ whole genome shotgun (WGS) entry which is preliminary data.</text>
</comment>
<evidence type="ECO:0000256" key="1">
    <source>
        <dbReference type="ARBA" id="ARBA00007734"/>
    </source>
</evidence>
<feature type="signal peptide" evidence="2">
    <location>
        <begin position="1"/>
        <end position="32"/>
    </location>
</feature>
<dbReference type="Gene3D" id="1.10.530.10">
    <property type="match status" value="1"/>
</dbReference>
<evidence type="ECO:0000313" key="5">
    <source>
        <dbReference type="Proteomes" id="UP000760480"/>
    </source>
</evidence>
<gene>
    <name evidence="4" type="ORF">E4P82_13725</name>
</gene>
<dbReference type="InterPro" id="IPR008258">
    <property type="entry name" value="Transglycosylase_SLT_dom_1"/>
</dbReference>
<evidence type="ECO:0000259" key="3">
    <source>
        <dbReference type="Pfam" id="PF01464"/>
    </source>
</evidence>
<dbReference type="SUPFAM" id="SSF53955">
    <property type="entry name" value="Lysozyme-like"/>
    <property type="match status" value="1"/>
</dbReference>
<dbReference type="RefSeq" id="WP_169249427.1">
    <property type="nucleotide sequence ID" value="NZ_SPMZ01000040.1"/>
</dbReference>
<keyword evidence="5" id="KW-1185">Reference proteome</keyword>
<accession>A0ABX1TNM7</accession>
<proteinExistence type="inferred from homology"/>
<dbReference type="EMBL" id="SPMZ01000040">
    <property type="protein sequence ID" value="NMQ20164.1"/>
    <property type="molecule type" value="Genomic_DNA"/>
</dbReference>
<organism evidence="4 5">
    <name type="scientific">Candidatus Competibacter phosphatis</name>
    <dbReference type="NCBI Taxonomy" id="221280"/>
    <lineage>
        <taxon>Bacteria</taxon>
        <taxon>Pseudomonadati</taxon>
        <taxon>Pseudomonadota</taxon>
        <taxon>Gammaproteobacteria</taxon>
        <taxon>Candidatus Competibacteraceae</taxon>
        <taxon>Candidatus Competibacter</taxon>
    </lineage>
</organism>